<organism evidence="2 3">
    <name type="scientific">Cognatilysobacter xinjiangensis</name>
    <dbReference type="NCBI Taxonomy" id="546892"/>
    <lineage>
        <taxon>Bacteria</taxon>
        <taxon>Pseudomonadati</taxon>
        <taxon>Pseudomonadota</taxon>
        <taxon>Gammaproteobacteria</taxon>
        <taxon>Lysobacterales</taxon>
        <taxon>Lysobacteraceae</taxon>
        <taxon>Cognatilysobacter</taxon>
    </lineage>
</organism>
<evidence type="ECO:0000313" key="2">
    <source>
        <dbReference type="EMBL" id="GGZ65123.1"/>
    </source>
</evidence>
<dbReference type="Proteomes" id="UP000643403">
    <property type="component" value="Unassembled WGS sequence"/>
</dbReference>
<dbReference type="EMBL" id="BMXY01000002">
    <property type="protein sequence ID" value="GGZ65123.1"/>
    <property type="molecule type" value="Genomic_DNA"/>
</dbReference>
<proteinExistence type="predicted"/>
<dbReference type="RefSeq" id="WP_189449238.1">
    <property type="nucleotide sequence ID" value="NZ_BMXY01000002.1"/>
</dbReference>
<feature type="transmembrane region" description="Helical" evidence="1">
    <location>
        <begin position="50"/>
        <end position="70"/>
    </location>
</feature>
<keyword evidence="3" id="KW-1185">Reference proteome</keyword>
<evidence type="ECO:0000313" key="3">
    <source>
        <dbReference type="Proteomes" id="UP000643403"/>
    </source>
</evidence>
<keyword evidence="1" id="KW-0812">Transmembrane</keyword>
<sequence length="73" mass="8210">MGIAVLLFLVHTLFAYWVVFRDGAEVMEGWKAFVFIDWFAGLLGAEQLKLYVAISWIASAGWLAWTLIVGRSS</sequence>
<comment type="caution">
    <text evidence="2">The sequence shown here is derived from an EMBL/GenBank/DDBJ whole genome shotgun (WGS) entry which is preliminary data.</text>
</comment>
<gene>
    <name evidence="2" type="ORF">GCM10008101_18610</name>
</gene>
<name>A0ABQ3C4W9_9GAMM</name>
<protein>
    <submittedName>
        <fullName evidence="2">Uncharacterized protein</fullName>
    </submittedName>
</protein>
<reference evidence="3" key="1">
    <citation type="journal article" date="2019" name="Int. J. Syst. Evol. Microbiol.">
        <title>The Global Catalogue of Microorganisms (GCM) 10K type strain sequencing project: providing services to taxonomists for standard genome sequencing and annotation.</title>
        <authorList>
            <consortium name="The Broad Institute Genomics Platform"/>
            <consortium name="The Broad Institute Genome Sequencing Center for Infectious Disease"/>
            <person name="Wu L."/>
            <person name="Ma J."/>
        </authorList>
    </citation>
    <scope>NUCLEOTIDE SEQUENCE [LARGE SCALE GENOMIC DNA]</scope>
    <source>
        <strain evidence="3">KCTC 22558</strain>
    </source>
</reference>
<keyword evidence="1" id="KW-1133">Transmembrane helix</keyword>
<accession>A0ABQ3C4W9</accession>
<evidence type="ECO:0000256" key="1">
    <source>
        <dbReference type="SAM" id="Phobius"/>
    </source>
</evidence>
<keyword evidence="1" id="KW-0472">Membrane</keyword>